<protein>
    <submittedName>
        <fullName evidence="2">Uncharacterized protein</fullName>
    </submittedName>
</protein>
<dbReference type="AlphaFoldDB" id="A0A1Z3U5F6"/>
<dbReference type="Proteomes" id="UP000197050">
    <property type="component" value="Chromosome"/>
</dbReference>
<dbReference type="RefSeq" id="WP_088582293.1">
    <property type="nucleotide sequence ID" value="NZ_CP022048.2"/>
</dbReference>
<reference evidence="3" key="1">
    <citation type="submission" date="2017-06" db="EMBL/GenBank/DDBJ databases">
        <title>FDA dAtabase for Regulatory Grade micrObial Sequences (FDA-ARGOS): Supporting development and validation of Infectious Disease Dx tests.</title>
        <authorList>
            <person name="Minogue T."/>
            <person name="Wolcott M."/>
            <person name="Wasieloski L."/>
            <person name="Aguilar W."/>
            <person name="Moore D."/>
            <person name="Tallon L."/>
            <person name="Sadzewicz L."/>
            <person name="Sengamalay N."/>
            <person name="Ott S."/>
            <person name="Godinez A."/>
            <person name="Nagaraj S."/>
            <person name="Nadendla S."/>
            <person name="Geyer C."/>
            <person name="Sichtig H."/>
        </authorList>
    </citation>
    <scope>NUCLEOTIDE SEQUENCE [LARGE SCALE GENOMIC DNA]</scope>
    <source>
        <strain evidence="3">FDAARGOS_289</strain>
    </source>
</reference>
<evidence type="ECO:0000313" key="3">
    <source>
        <dbReference type="Proteomes" id="UP000197050"/>
    </source>
</evidence>
<evidence type="ECO:0000313" key="2">
    <source>
        <dbReference type="EMBL" id="ASE38481.1"/>
    </source>
</evidence>
<sequence>MARFIRWVAEPFTVFGIGALLNLILSAAAYAGVIGADRIDPDWIFLAGAAGGIVSALVHVGVVSLGSEPATSREIMRAVIEGVFAVVVGALVARFWAAPVALRLAPDINPSDLRAIGFGIGMGAWRFAPGLFGAVKLLSNPATLRDLALRWLGGTRANP</sequence>
<accession>A0A1Z3U5F6</accession>
<dbReference type="KEGG" id="bvc:CEP68_02585"/>
<keyword evidence="1" id="KW-0812">Transmembrane</keyword>
<name>A0A1Z3U5F6_BREVE</name>
<dbReference type="EMBL" id="CP022048">
    <property type="protein sequence ID" value="ASE38481.1"/>
    <property type="molecule type" value="Genomic_DNA"/>
</dbReference>
<keyword evidence="1" id="KW-0472">Membrane</keyword>
<organism evidence="2 3">
    <name type="scientific">Brevundimonas vesicularis</name>
    <name type="common">Pseudomonas vesicularis</name>
    <dbReference type="NCBI Taxonomy" id="41276"/>
    <lineage>
        <taxon>Bacteria</taxon>
        <taxon>Pseudomonadati</taxon>
        <taxon>Pseudomonadota</taxon>
        <taxon>Alphaproteobacteria</taxon>
        <taxon>Caulobacterales</taxon>
        <taxon>Caulobacteraceae</taxon>
        <taxon>Brevundimonas</taxon>
    </lineage>
</organism>
<feature type="transmembrane region" description="Helical" evidence="1">
    <location>
        <begin position="43"/>
        <end position="66"/>
    </location>
</feature>
<feature type="transmembrane region" description="Helical" evidence="1">
    <location>
        <begin position="12"/>
        <end position="31"/>
    </location>
</feature>
<proteinExistence type="predicted"/>
<gene>
    <name evidence="2" type="ORF">CEP68_02585</name>
</gene>
<feature type="transmembrane region" description="Helical" evidence="1">
    <location>
        <begin position="116"/>
        <end position="135"/>
    </location>
</feature>
<feature type="transmembrane region" description="Helical" evidence="1">
    <location>
        <begin position="78"/>
        <end position="96"/>
    </location>
</feature>
<evidence type="ECO:0000256" key="1">
    <source>
        <dbReference type="SAM" id="Phobius"/>
    </source>
</evidence>
<keyword evidence="1" id="KW-1133">Transmembrane helix</keyword>
<dbReference type="GeneID" id="34014053"/>